<evidence type="ECO:0000256" key="1">
    <source>
        <dbReference type="ARBA" id="ARBA00006699"/>
    </source>
</evidence>
<dbReference type="InterPro" id="IPR003159">
    <property type="entry name" value="Lyase_8_central_dom"/>
</dbReference>
<evidence type="ECO:0000259" key="6">
    <source>
        <dbReference type="Pfam" id="PF02884"/>
    </source>
</evidence>
<dbReference type="InterPro" id="IPR004103">
    <property type="entry name" value="Lyase_8_C"/>
</dbReference>
<dbReference type="HOGENOM" id="CLU_004172_3_0_1"/>
<dbReference type="GO" id="GO:0030246">
    <property type="term" value="F:carbohydrate binding"/>
    <property type="evidence" value="ECO:0007669"/>
    <property type="project" value="InterPro"/>
</dbReference>
<gene>
    <name evidence="8" type="ORF">PAXRUDRAFT_827603</name>
</gene>
<evidence type="ECO:0000256" key="4">
    <source>
        <dbReference type="SAM" id="SignalP"/>
    </source>
</evidence>
<dbReference type="Pfam" id="PF02278">
    <property type="entry name" value="Lyase_8"/>
    <property type="match status" value="1"/>
</dbReference>
<keyword evidence="2 4" id="KW-0732">Signal</keyword>
<protein>
    <submittedName>
        <fullName evidence="8">Unplaced genomic scaffold scaffold_259, whole genome shotgun sequence</fullName>
    </submittedName>
</protein>
<feature type="signal peptide" evidence="4">
    <location>
        <begin position="1"/>
        <end position="19"/>
    </location>
</feature>
<dbReference type="SUPFAM" id="SSF74650">
    <property type="entry name" value="Galactose mutarotase-like"/>
    <property type="match status" value="1"/>
</dbReference>
<sequence length="848" mass="91553">MAILYTLFYSILFCFGAVASVATLNPFDQGLHSPHHARMSKRHSLSNVNSHRDLQVLSIPSFSSACVLPSVCTSMTPSTTGAATISPSLVTTTSSAPVASGSSTSPAVNPGTLQDINTIYQRRLVTIVQGVSGDPADIPSWVADLGPDGKWPDSEVDYTSGCDAQMANWPAQAHWQRISTMAAAWHGGLTGAQQYVNDSTVLAAISLAMDYWFENDFADPSCLDYGGTPACPCGTPGFWNLNWFSNIILIPEFVSETCLLVNHTLSLTQAGNCSHIALRTYGTFDNYVNGLGYLTGANTLDVAKIGIDQGLRVTNVSMMFDAYQRTHDTLVIEQAVKADGIRVDGSFSQHSGMLYNGNYGKDFANDVLNLEVEASGTQFAANQTSKDAFGTFFNGSAWMIYRNIKTNVLHWDFSVLGRFISFPVIDQQATGSIKINISEVLELGEGWQSSSMEQFANNLSKNTTDANAGELRGSRMFFDADYMVTRGPGYVTTLKMYSNRTKNTECTNSENLLGFHLSDGTLYTYLDGDEYEDIAASWDWNLIPGITVDYNATALECGATGYTGKQAFVGGVSDGTVGAAAMRYTNPDTKSLSWQKAWFFLDNDIQHVMVSNISSTTTAPVFSVLDQRRFSGGVWVNGVGTYGGNFSNPRTMWHGNVGYEFPPSNGSFELSVQWGNRTGNWSSIGISTQPPYTVDLFASWIHHKNLSAPVSYTAYPAVDYGTFALKRAATQIQEVVNDPVVSAIFDRAHNTAMGVVWSATGGSFTFQATGYGPITISTKANAAILYQMDSGNVTVSDPSQTLSELILEMTIGEGAKPAFWGDANRTTLTFSLPGSGSAGSSVFQALGH</sequence>
<dbReference type="Pfam" id="PF02884">
    <property type="entry name" value="Lyase_8_C"/>
    <property type="match status" value="1"/>
</dbReference>
<dbReference type="PANTHER" id="PTHR38481:SF1">
    <property type="entry name" value="HYALURONATE LYASE"/>
    <property type="match status" value="1"/>
</dbReference>
<dbReference type="GO" id="GO:0016837">
    <property type="term" value="F:carbon-oxygen lyase activity, acting on polysaccharides"/>
    <property type="evidence" value="ECO:0007669"/>
    <property type="project" value="UniProtKB-ARBA"/>
</dbReference>
<reference evidence="8 9" key="1">
    <citation type="submission" date="2014-04" db="EMBL/GenBank/DDBJ databases">
        <authorList>
            <consortium name="DOE Joint Genome Institute"/>
            <person name="Kuo A."/>
            <person name="Kohler A."/>
            <person name="Jargeat P."/>
            <person name="Nagy L.G."/>
            <person name="Floudas D."/>
            <person name="Copeland A."/>
            <person name="Barry K.W."/>
            <person name="Cichocki N."/>
            <person name="Veneault-Fourrey C."/>
            <person name="LaButti K."/>
            <person name="Lindquist E.A."/>
            <person name="Lipzen A."/>
            <person name="Lundell T."/>
            <person name="Morin E."/>
            <person name="Murat C."/>
            <person name="Sun H."/>
            <person name="Tunlid A."/>
            <person name="Henrissat B."/>
            <person name="Grigoriev I.V."/>
            <person name="Hibbett D.S."/>
            <person name="Martin F."/>
            <person name="Nordberg H.P."/>
            <person name="Cantor M.N."/>
            <person name="Hua S.X."/>
        </authorList>
    </citation>
    <scope>NUCLEOTIDE SEQUENCE [LARGE SCALE GENOMIC DNA]</scope>
    <source>
        <strain evidence="8 9">Ve08.2h10</strain>
    </source>
</reference>
<feature type="domain" description="Polysaccharide lyase family 8 central" evidence="5">
    <location>
        <begin position="475"/>
        <end position="718"/>
    </location>
</feature>
<reference evidence="9" key="2">
    <citation type="submission" date="2015-01" db="EMBL/GenBank/DDBJ databases">
        <title>Evolutionary Origins and Diversification of the Mycorrhizal Mutualists.</title>
        <authorList>
            <consortium name="DOE Joint Genome Institute"/>
            <consortium name="Mycorrhizal Genomics Consortium"/>
            <person name="Kohler A."/>
            <person name="Kuo A."/>
            <person name="Nagy L.G."/>
            <person name="Floudas D."/>
            <person name="Copeland A."/>
            <person name="Barry K.W."/>
            <person name="Cichocki N."/>
            <person name="Veneault-Fourrey C."/>
            <person name="LaButti K."/>
            <person name="Lindquist E.A."/>
            <person name="Lipzen A."/>
            <person name="Lundell T."/>
            <person name="Morin E."/>
            <person name="Murat C."/>
            <person name="Riley R."/>
            <person name="Ohm R."/>
            <person name="Sun H."/>
            <person name="Tunlid A."/>
            <person name="Henrissat B."/>
            <person name="Grigoriev I.V."/>
            <person name="Hibbett D.S."/>
            <person name="Martin F."/>
        </authorList>
    </citation>
    <scope>NUCLEOTIDE SEQUENCE [LARGE SCALE GENOMIC DNA]</scope>
    <source>
        <strain evidence="9">Ve08.2h10</strain>
    </source>
</reference>
<dbReference type="InterPro" id="IPR008929">
    <property type="entry name" value="Chondroitin_lyas"/>
</dbReference>
<dbReference type="PANTHER" id="PTHR38481">
    <property type="entry name" value="HYALURONATE LYASE"/>
    <property type="match status" value="1"/>
</dbReference>
<dbReference type="AlphaFoldDB" id="A0A0D0DQN6"/>
<dbReference type="Gene3D" id="2.70.98.10">
    <property type="match status" value="1"/>
</dbReference>
<evidence type="ECO:0000259" key="7">
    <source>
        <dbReference type="Pfam" id="PF08124"/>
    </source>
</evidence>
<dbReference type="OrthoDB" id="5980780at2759"/>
<dbReference type="InterPro" id="IPR014718">
    <property type="entry name" value="GH-type_carb-bd"/>
</dbReference>
<evidence type="ECO:0000256" key="2">
    <source>
        <dbReference type="ARBA" id="ARBA00022729"/>
    </source>
</evidence>
<feature type="chain" id="PRO_5002209204" evidence="4">
    <location>
        <begin position="20"/>
        <end position="848"/>
    </location>
</feature>
<evidence type="ECO:0000256" key="3">
    <source>
        <dbReference type="ARBA" id="ARBA00023239"/>
    </source>
</evidence>
<dbReference type="GO" id="GO:0005975">
    <property type="term" value="P:carbohydrate metabolic process"/>
    <property type="evidence" value="ECO:0007669"/>
    <property type="project" value="InterPro"/>
</dbReference>
<keyword evidence="3" id="KW-0456">Lyase</keyword>
<evidence type="ECO:0000313" key="9">
    <source>
        <dbReference type="Proteomes" id="UP000054538"/>
    </source>
</evidence>
<evidence type="ECO:0000259" key="5">
    <source>
        <dbReference type="Pfam" id="PF02278"/>
    </source>
</evidence>
<comment type="similarity">
    <text evidence="1">Belongs to the polysaccharide lyase 8 family.</text>
</comment>
<name>A0A0D0DQN6_9AGAM</name>
<dbReference type="InterPro" id="IPR038970">
    <property type="entry name" value="Lyase_8"/>
</dbReference>
<dbReference type="InParanoid" id="A0A0D0DQN6"/>
<feature type="domain" description="Polysaccharide lyase 8 N-terminal alpha-helical" evidence="7">
    <location>
        <begin position="151"/>
        <end position="432"/>
    </location>
</feature>
<keyword evidence="9" id="KW-1185">Reference proteome</keyword>
<dbReference type="InterPro" id="IPR011071">
    <property type="entry name" value="Lyase_8-like_C"/>
</dbReference>
<proteinExistence type="inferred from homology"/>
<dbReference type="InterPro" id="IPR012970">
    <property type="entry name" value="Lyase_8_alpha_N"/>
</dbReference>
<dbReference type="Proteomes" id="UP000054538">
    <property type="component" value="Unassembled WGS sequence"/>
</dbReference>
<feature type="domain" description="Polysaccharide lyase family 8 C-terminal" evidence="6">
    <location>
        <begin position="736"/>
        <end position="805"/>
    </location>
</feature>
<dbReference type="Gene3D" id="2.60.220.10">
    <property type="entry name" value="Polysaccharide lyase family 8-like, C-terminal"/>
    <property type="match status" value="1"/>
</dbReference>
<dbReference type="Gene3D" id="1.50.10.100">
    <property type="entry name" value="Chondroitin AC/alginate lyase"/>
    <property type="match status" value="1"/>
</dbReference>
<evidence type="ECO:0000313" key="8">
    <source>
        <dbReference type="EMBL" id="KIK94833.1"/>
    </source>
</evidence>
<dbReference type="InterPro" id="IPR011013">
    <property type="entry name" value="Gal_mutarotase_sf_dom"/>
</dbReference>
<accession>A0A0D0DQN6</accession>
<dbReference type="SUPFAM" id="SSF49863">
    <property type="entry name" value="Hyaluronate lyase-like, C-terminal domain"/>
    <property type="match status" value="1"/>
</dbReference>
<dbReference type="SUPFAM" id="SSF48230">
    <property type="entry name" value="Chondroitin AC/alginate lyase"/>
    <property type="match status" value="1"/>
</dbReference>
<dbReference type="GO" id="GO:0005576">
    <property type="term" value="C:extracellular region"/>
    <property type="evidence" value="ECO:0007669"/>
    <property type="project" value="InterPro"/>
</dbReference>
<dbReference type="EMBL" id="KN825081">
    <property type="protein sequence ID" value="KIK94833.1"/>
    <property type="molecule type" value="Genomic_DNA"/>
</dbReference>
<dbReference type="Pfam" id="PF08124">
    <property type="entry name" value="Lyase_8_N"/>
    <property type="match status" value="1"/>
</dbReference>
<organism evidence="8 9">
    <name type="scientific">Paxillus rubicundulus Ve08.2h10</name>
    <dbReference type="NCBI Taxonomy" id="930991"/>
    <lineage>
        <taxon>Eukaryota</taxon>
        <taxon>Fungi</taxon>
        <taxon>Dikarya</taxon>
        <taxon>Basidiomycota</taxon>
        <taxon>Agaricomycotina</taxon>
        <taxon>Agaricomycetes</taxon>
        <taxon>Agaricomycetidae</taxon>
        <taxon>Boletales</taxon>
        <taxon>Paxilineae</taxon>
        <taxon>Paxillaceae</taxon>
        <taxon>Paxillus</taxon>
    </lineage>
</organism>